<feature type="transmembrane region" description="Helical" evidence="11">
    <location>
        <begin position="125"/>
        <end position="148"/>
    </location>
</feature>
<dbReference type="GeneID" id="108663218"/>
<dbReference type="InterPro" id="IPR051502">
    <property type="entry name" value="RLP_Defense_Trigger"/>
</dbReference>
<keyword evidence="4" id="KW-0433">Leucine-rich repeat</keyword>
<dbReference type="InterPro" id="IPR032675">
    <property type="entry name" value="LRR_dom_sf"/>
</dbReference>
<evidence type="ECO:0000256" key="5">
    <source>
        <dbReference type="ARBA" id="ARBA00022692"/>
    </source>
</evidence>
<dbReference type="AlphaFoldDB" id="A0AB32WUF2"/>
<dbReference type="RefSeq" id="XP_017982285.1">
    <property type="nucleotide sequence ID" value="XM_018126796.1"/>
</dbReference>
<gene>
    <name evidence="13" type="primary">LOC108663218</name>
</gene>
<evidence type="ECO:0000313" key="12">
    <source>
        <dbReference type="Proteomes" id="UP000694886"/>
    </source>
</evidence>
<keyword evidence="6" id="KW-0732">Signal</keyword>
<keyword evidence="9 11" id="KW-0472">Membrane</keyword>
<evidence type="ECO:0000256" key="11">
    <source>
        <dbReference type="SAM" id="Phobius"/>
    </source>
</evidence>
<comment type="similarity">
    <text evidence="2">Belongs to the RLP family.</text>
</comment>
<dbReference type="PANTHER" id="PTHR48062">
    <property type="entry name" value="RECEPTOR-LIKE PROTEIN 14"/>
    <property type="match status" value="1"/>
</dbReference>
<evidence type="ECO:0000313" key="13">
    <source>
        <dbReference type="RefSeq" id="XP_017982285.1"/>
    </source>
</evidence>
<dbReference type="FunFam" id="3.80.10.10:FF:000722">
    <property type="entry name" value="Leucine-rich repeat receptor-like protein kinase"/>
    <property type="match status" value="1"/>
</dbReference>
<evidence type="ECO:0000256" key="8">
    <source>
        <dbReference type="ARBA" id="ARBA00022989"/>
    </source>
</evidence>
<evidence type="ECO:0000256" key="9">
    <source>
        <dbReference type="ARBA" id="ARBA00023136"/>
    </source>
</evidence>
<organism evidence="12 13">
    <name type="scientific">Theobroma cacao</name>
    <name type="common">Cacao</name>
    <name type="synonym">Cocoa</name>
    <dbReference type="NCBI Taxonomy" id="3641"/>
    <lineage>
        <taxon>Eukaryota</taxon>
        <taxon>Viridiplantae</taxon>
        <taxon>Streptophyta</taxon>
        <taxon>Embryophyta</taxon>
        <taxon>Tracheophyta</taxon>
        <taxon>Spermatophyta</taxon>
        <taxon>Magnoliopsida</taxon>
        <taxon>eudicotyledons</taxon>
        <taxon>Gunneridae</taxon>
        <taxon>Pentapetalae</taxon>
        <taxon>rosids</taxon>
        <taxon>malvids</taxon>
        <taxon>Malvales</taxon>
        <taxon>Malvaceae</taxon>
        <taxon>Byttnerioideae</taxon>
        <taxon>Theobroma</taxon>
    </lineage>
</organism>
<sequence length="183" mass="20839">MENFTMVFALNLSHNSLTGLIPQALSHLVQIESLELSYNNLNGHILLELVKLHFLAFFNVPYNNLSGKTPKRIAQFGTFDESSYMGNPFLCGPQLQKNCSTIEPSFTPKALIGNRGDSGLIDMDVFYVSFIVFYIIVLLAIAVVLYIYPYSRQAWFYHIETGITSCYYFVVDNLPRELHYGNM</sequence>
<feature type="transmembrane region" description="Helical" evidence="11">
    <location>
        <begin position="154"/>
        <end position="171"/>
    </location>
</feature>
<dbReference type="SUPFAM" id="SSF52058">
    <property type="entry name" value="L domain-like"/>
    <property type="match status" value="1"/>
</dbReference>
<keyword evidence="10" id="KW-0675">Receptor</keyword>
<dbReference type="InterPro" id="IPR001611">
    <property type="entry name" value="Leu-rich_rpt"/>
</dbReference>
<evidence type="ECO:0000256" key="2">
    <source>
        <dbReference type="ARBA" id="ARBA00009592"/>
    </source>
</evidence>
<dbReference type="Gene3D" id="3.80.10.10">
    <property type="entry name" value="Ribonuclease Inhibitor"/>
    <property type="match status" value="1"/>
</dbReference>
<protein>
    <submittedName>
        <fullName evidence="13">Tyrosine-sulfated glycopeptide receptor 1-like</fullName>
    </submittedName>
</protein>
<dbReference type="Proteomes" id="UP000694886">
    <property type="component" value="Chromosome 9"/>
</dbReference>
<evidence type="ECO:0000256" key="3">
    <source>
        <dbReference type="ARBA" id="ARBA00022553"/>
    </source>
</evidence>
<keyword evidence="3" id="KW-0597">Phosphoprotein</keyword>
<keyword evidence="7" id="KW-0677">Repeat</keyword>
<keyword evidence="8 11" id="KW-1133">Transmembrane helix</keyword>
<name>A0AB32WUF2_THECC</name>
<evidence type="ECO:0000256" key="1">
    <source>
        <dbReference type="ARBA" id="ARBA00004167"/>
    </source>
</evidence>
<reference evidence="13" key="2">
    <citation type="submission" date="2025-08" db="UniProtKB">
        <authorList>
            <consortium name="RefSeq"/>
        </authorList>
    </citation>
    <scope>IDENTIFICATION</scope>
</reference>
<comment type="subcellular location">
    <subcellularLocation>
        <location evidence="1">Membrane</location>
        <topology evidence="1">Single-pass membrane protein</topology>
    </subcellularLocation>
</comment>
<evidence type="ECO:0000256" key="7">
    <source>
        <dbReference type="ARBA" id="ARBA00022737"/>
    </source>
</evidence>
<reference evidence="12" key="1">
    <citation type="journal article" date="1997" name="Nucleic Acids Res.">
        <title>tRNAscan-SE: a program for improved detection of transfer RNA genes in genomic sequence.</title>
        <authorList>
            <person name="Lowe T.M."/>
            <person name="Eddy S.R."/>
        </authorList>
    </citation>
    <scope>NUCLEOTIDE SEQUENCE [LARGE SCALE GENOMIC DNA]</scope>
    <source>
        <strain evidence="12">r\B97-61/B2</strain>
    </source>
</reference>
<dbReference type="KEGG" id="tcc:108663218"/>
<dbReference type="GO" id="GO:0016020">
    <property type="term" value="C:membrane"/>
    <property type="evidence" value="ECO:0007669"/>
    <property type="project" value="UniProtKB-SubCell"/>
</dbReference>
<proteinExistence type="inferred from homology"/>
<dbReference type="PANTHER" id="PTHR48062:SF21">
    <property type="entry name" value="RECEPTOR-LIKE PROTEIN 12"/>
    <property type="match status" value="1"/>
</dbReference>
<keyword evidence="5 11" id="KW-0812">Transmembrane</keyword>
<dbReference type="Gramene" id="Tc09v2_t011870.1">
    <property type="protein sequence ID" value="Tc09v2_p011870.1"/>
    <property type="gene ID" value="Tc09v2_g011870"/>
</dbReference>
<evidence type="ECO:0000256" key="10">
    <source>
        <dbReference type="ARBA" id="ARBA00023170"/>
    </source>
</evidence>
<dbReference type="Pfam" id="PF13855">
    <property type="entry name" value="LRR_8"/>
    <property type="match status" value="1"/>
</dbReference>
<evidence type="ECO:0000256" key="6">
    <source>
        <dbReference type="ARBA" id="ARBA00022729"/>
    </source>
</evidence>
<evidence type="ECO:0000256" key="4">
    <source>
        <dbReference type="ARBA" id="ARBA00022614"/>
    </source>
</evidence>
<accession>A0AB32WUF2</accession>